<evidence type="ECO:0000313" key="3">
    <source>
        <dbReference type="Proteomes" id="UP000598146"/>
    </source>
</evidence>
<accession>A0A931G0A9</accession>
<keyword evidence="3" id="KW-1185">Reference proteome</keyword>
<protein>
    <submittedName>
        <fullName evidence="2">Uncharacterized protein</fullName>
    </submittedName>
</protein>
<feature type="compositionally biased region" description="Low complexity" evidence="1">
    <location>
        <begin position="10"/>
        <end position="21"/>
    </location>
</feature>
<feature type="compositionally biased region" description="Low complexity" evidence="1">
    <location>
        <begin position="152"/>
        <end position="175"/>
    </location>
</feature>
<feature type="region of interest" description="Disordered" evidence="1">
    <location>
        <begin position="1"/>
        <end position="32"/>
    </location>
</feature>
<sequence>MNQINSGYPAAQHAKAAETAASHPDEATRERARERIARWAAVLSGMLSGELTIGSRTPIAGLPAWVTPEVIHGGFATGAAAAGGPLTPWEIEYARRHDLPRTRTAIFEHRLGEEGLRELTEMVTTGGYRLSAPEETALPVLAWLAQEQAAPDRAAQDQAVQDQAAQDQTAQDQAAELARARGDEAIRLLLAAIGPYRDRLRFAPEPAPASGLGSDVVWRTTVGEVRTALEHRSPRPRIETMRGTLQVWNGYADRVLELWLRTSGDGRIGVHLGPDFERDAHALLAEYPRLAAVSPPSRRHAGPKANLTTLRTALADVLAGRPWRRGLVQTVTDAMVRRRGTPGSPAHAALRARQAADAALPPHHLIAHAVAARLAALPQHTGTTEIAQLVAPITLPPAAHMAETQPGYAVTRAPATPGADPAGVPVCEVPPAVRAVVRRALAAPVEELVDAGLVPSAEVLAGLAPRMAAQAVAAGYPDRALRELMAAGYLAFRGRRSLLLTGLESQVRPGELPWVRAVAAHRTAGDGTRGAAAATLRRLGQLTVRTFPATLIPNPMVRELTTLSREAELGLPWVEELAADIFDGRFAAKFLNAAQIAGELLSGTIYARYYGIDYAAVAFIQDVRPAWGVTGPPVSARFAQLCRDRAGVRQERGRPAQNGMVIEQAQILTTHNLATLVHRAGVRLAPDGAARCFALAEKLSGRLAGPNAYRTVKDLAYAWRQMIFHLSVDGGARRFVAELPERGPLAPAVAGLREVVEGGRTRPLTGWTTERHWLLPRS</sequence>
<dbReference type="RefSeq" id="WP_196413015.1">
    <property type="nucleotide sequence ID" value="NZ_JADQTO010000003.1"/>
</dbReference>
<dbReference type="EMBL" id="JADQTO010000003">
    <property type="protein sequence ID" value="MBG0561209.1"/>
    <property type="molecule type" value="Genomic_DNA"/>
</dbReference>
<evidence type="ECO:0000256" key="1">
    <source>
        <dbReference type="SAM" id="MobiDB-lite"/>
    </source>
</evidence>
<feature type="region of interest" description="Disordered" evidence="1">
    <location>
        <begin position="152"/>
        <end position="176"/>
    </location>
</feature>
<feature type="compositionally biased region" description="Basic and acidic residues" evidence="1">
    <location>
        <begin position="23"/>
        <end position="32"/>
    </location>
</feature>
<dbReference type="AlphaFoldDB" id="A0A931G0A9"/>
<organism evidence="2 3">
    <name type="scientific">Actinoplanes aureus</name>
    <dbReference type="NCBI Taxonomy" id="2792083"/>
    <lineage>
        <taxon>Bacteria</taxon>
        <taxon>Bacillati</taxon>
        <taxon>Actinomycetota</taxon>
        <taxon>Actinomycetes</taxon>
        <taxon>Micromonosporales</taxon>
        <taxon>Micromonosporaceae</taxon>
        <taxon>Actinoplanes</taxon>
    </lineage>
</organism>
<evidence type="ECO:0000313" key="2">
    <source>
        <dbReference type="EMBL" id="MBG0561209.1"/>
    </source>
</evidence>
<proteinExistence type="predicted"/>
<dbReference type="Proteomes" id="UP000598146">
    <property type="component" value="Unassembled WGS sequence"/>
</dbReference>
<name>A0A931G0A9_9ACTN</name>
<gene>
    <name evidence="2" type="ORF">I4J89_07005</name>
</gene>
<comment type="caution">
    <text evidence="2">The sequence shown here is derived from an EMBL/GenBank/DDBJ whole genome shotgun (WGS) entry which is preliminary data.</text>
</comment>
<reference evidence="2" key="1">
    <citation type="submission" date="2020-11" db="EMBL/GenBank/DDBJ databases">
        <title>Isolation and identification of active actinomycetes.</title>
        <authorList>
            <person name="Sun X."/>
        </authorList>
    </citation>
    <scope>NUCLEOTIDE SEQUENCE</scope>
    <source>
        <strain evidence="2">NEAU-A11</strain>
    </source>
</reference>